<evidence type="ECO:0000256" key="3">
    <source>
        <dbReference type="ARBA" id="ARBA00004939"/>
    </source>
</evidence>
<evidence type="ECO:0000256" key="14">
    <source>
        <dbReference type="RuleBase" id="RU363013"/>
    </source>
</evidence>
<dbReference type="FunFam" id="3.20.20.70:FF:000020">
    <property type="entry name" value="Triosephosphate isomerase"/>
    <property type="match status" value="1"/>
</dbReference>
<comment type="pathway">
    <text evidence="2 13 14">Carbohydrate biosynthesis; gluconeogenesis.</text>
</comment>
<dbReference type="InterPro" id="IPR035990">
    <property type="entry name" value="TIM_sf"/>
</dbReference>
<protein>
    <recommendedName>
        <fullName evidence="7 13">Triosephosphate isomerase</fullName>
        <shortName evidence="13">TIM</shortName>
        <shortName evidence="13">TPI</shortName>
        <ecNumber evidence="6 13">5.3.1.1</ecNumber>
    </recommendedName>
    <alternativeName>
        <fullName evidence="13">Triose-phosphate isomerase</fullName>
    </alternativeName>
</protein>
<dbReference type="NCBIfam" id="TIGR00419">
    <property type="entry name" value="tim"/>
    <property type="match status" value="1"/>
</dbReference>
<evidence type="ECO:0000256" key="2">
    <source>
        <dbReference type="ARBA" id="ARBA00004742"/>
    </source>
</evidence>
<evidence type="ECO:0000313" key="16">
    <source>
        <dbReference type="Proteomes" id="UP000068905"/>
    </source>
</evidence>
<dbReference type="EMBL" id="CP006911">
    <property type="protein sequence ID" value="ALE01135.1"/>
    <property type="molecule type" value="Genomic_DNA"/>
</dbReference>
<dbReference type="UniPathway" id="UPA00109">
    <property type="reaction ID" value="UER00189"/>
</dbReference>
<name>A0A0M3T1K7_9GAMM</name>
<dbReference type="InterPro" id="IPR000652">
    <property type="entry name" value="Triosephosphate_isomerase"/>
</dbReference>
<dbReference type="CDD" id="cd00311">
    <property type="entry name" value="TIM"/>
    <property type="match status" value="1"/>
</dbReference>
<evidence type="ECO:0000256" key="12">
    <source>
        <dbReference type="ARBA" id="ARBA00055680"/>
    </source>
</evidence>
<evidence type="ECO:0000256" key="1">
    <source>
        <dbReference type="ARBA" id="ARBA00000474"/>
    </source>
</evidence>
<evidence type="ECO:0000256" key="10">
    <source>
        <dbReference type="ARBA" id="ARBA00023152"/>
    </source>
</evidence>
<dbReference type="InterPro" id="IPR022896">
    <property type="entry name" value="TrioseP_Isoase_bac/euk"/>
</dbReference>
<feature type="binding site" evidence="13">
    <location>
        <begin position="14"/>
        <end position="16"/>
    </location>
    <ligand>
        <name>substrate</name>
    </ligand>
</feature>
<dbReference type="GO" id="GO:0019563">
    <property type="term" value="P:glycerol catabolic process"/>
    <property type="evidence" value="ECO:0007669"/>
    <property type="project" value="TreeGrafter"/>
</dbReference>
<dbReference type="GO" id="GO:0004807">
    <property type="term" value="F:triose-phosphate isomerase activity"/>
    <property type="evidence" value="ECO:0007669"/>
    <property type="project" value="UniProtKB-UniRule"/>
</dbReference>
<comment type="pathway">
    <text evidence="3">Carbohydrate metabolism; erythritol degradation.</text>
</comment>
<dbReference type="GO" id="GO:0005829">
    <property type="term" value="C:cytosol"/>
    <property type="evidence" value="ECO:0007669"/>
    <property type="project" value="TreeGrafter"/>
</dbReference>
<dbReference type="HAMAP" id="MF_00147_B">
    <property type="entry name" value="TIM_B"/>
    <property type="match status" value="1"/>
</dbReference>
<dbReference type="RefSeq" id="WP_053819440.1">
    <property type="nucleotide sequence ID" value="NZ_CP006911.1"/>
</dbReference>
<dbReference type="EC" id="5.3.1.1" evidence="6 13"/>
<evidence type="ECO:0000256" key="8">
    <source>
        <dbReference type="ARBA" id="ARBA00022432"/>
    </source>
</evidence>
<dbReference type="PANTHER" id="PTHR21139">
    <property type="entry name" value="TRIOSEPHOSPHATE ISOMERASE"/>
    <property type="match status" value="1"/>
</dbReference>
<keyword evidence="11 13" id="KW-0413">Isomerase</keyword>
<comment type="catalytic activity">
    <reaction evidence="1 13 14">
        <text>D-glyceraldehyde 3-phosphate = dihydroxyacetone phosphate</text>
        <dbReference type="Rhea" id="RHEA:18585"/>
        <dbReference type="ChEBI" id="CHEBI:57642"/>
        <dbReference type="ChEBI" id="CHEBI:59776"/>
        <dbReference type="EC" id="5.3.1.1"/>
    </reaction>
</comment>
<dbReference type="InterPro" id="IPR013785">
    <property type="entry name" value="Aldolase_TIM"/>
</dbReference>
<evidence type="ECO:0000256" key="11">
    <source>
        <dbReference type="ARBA" id="ARBA00023235"/>
    </source>
</evidence>
<keyword evidence="9 13" id="KW-0963">Cytoplasm</keyword>
<comment type="pathway">
    <text evidence="13 14">Carbohydrate degradation; glycolysis; D-glyceraldehyde 3-phosphate from glycerone phosphate: step 1/1.</text>
</comment>
<feature type="binding site" evidence="13">
    <location>
        <position position="177"/>
    </location>
    <ligand>
        <name>substrate</name>
    </ligand>
</feature>
<comment type="subunit">
    <text evidence="5 13 14">Homodimer.</text>
</comment>
<dbReference type="PROSITE" id="PS51440">
    <property type="entry name" value="TIM_2"/>
    <property type="match status" value="1"/>
</dbReference>
<accession>A0A0M3T1K7</accession>
<feature type="binding site" evidence="13">
    <location>
        <position position="216"/>
    </location>
    <ligand>
        <name>substrate</name>
    </ligand>
</feature>
<keyword evidence="8 13" id="KW-0312">Gluconeogenesis</keyword>
<dbReference type="GO" id="GO:0046166">
    <property type="term" value="P:glyceraldehyde-3-phosphate biosynthetic process"/>
    <property type="evidence" value="ECO:0007669"/>
    <property type="project" value="TreeGrafter"/>
</dbReference>
<dbReference type="KEGG" id="tsn:W908_00020"/>
<evidence type="ECO:0000313" key="15">
    <source>
        <dbReference type="EMBL" id="ALE01135.1"/>
    </source>
</evidence>
<comment type="similarity">
    <text evidence="4 13 14">Belongs to the triosephosphate isomerase family.</text>
</comment>
<gene>
    <name evidence="13" type="primary">tpiA</name>
    <name evidence="15" type="ORF">W908_00020</name>
</gene>
<dbReference type="PATRIC" id="fig|1125411.7.peg.4"/>
<evidence type="ECO:0000256" key="6">
    <source>
        <dbReference type="ARBA" id="ARBA00011940"/>
    </source>
</evidence>
<comment type="subcellular location">
    <subcellularLocation>
        <location evidence="13 14">Cytoplasm</location>
    </subcellularLocation>
</comment>
<feature type="active site" description="Proton acceptor" evidence="13">
    <location>
        <position position="171"/>
    </location>
</feature>
<dbReference type="STRING" id="1125411.W908_00020"/>
<dbReference type="InterPro" id="IPR020861">
    <property type="entry name" value="Triosephosphate_isomerase_AS"/>
</dbReference>
<dbReference type="Pfam" id="PF00121">
    <property type="entry name" value="TIM"/>
    <property type="match status" value="1"/>
</dbReference>
<feature type="active site" description="Electrophile" evidence="13">
    <location>
        <position position="99"/>
    </location>
</feature>
<dbReference type="GO" id="GO:0006094">
    <property type="term" value="P:gluconeogenesis"/>
    <property type="evidence" value="ECO:0007669"/>
    <property type="project" value="UniProtKB-UniRule"/>
</dbReference>
<keyword evidence="10 13" id="KW-0324">Glycolysis</keyword>
<comment type="function">
    <text evidence="12 13">Involved in the gluconeogenesis. Catalyzes stereospecifically the conversion of dihydroxyacetone phosphate (DHAP) to D-glyceraldehyde-3-phosphate (G3P).</text>
</comment>
<keyword evidence="16" id="KW-1185">Reference proteome</keyword>
<evidence type="ECO:0000256" key="5">
    <source>
        <dbReference type="ARBA" id="ARBA00011738"/>
    </source>
</evidence>
<dbReference type="OrthoDB" id="9809429at2"/>
<feature type="binding site" evidence="13">
    <location>
        <begin position="237"/>
        <end position="238"/>
    </location>
    <ligand>
        <name>substrate</name>
    </ligand>
</feature>
<dbReference type="PANTHER" id="PTHR21139:SF42">
    <property type="entry name" value="TRIOSEPHOSPHATE ISOMERASE"/>
    <property type="match status" value="1"/>
</dbReference>
<dbReference type="UniPathway" id="UPA00138"/>
<dbReference type="SUPFAM" id="SSF51351">
    <property type="entry name" value="Triosephosphate isomerase (TIM)"/>
    <property type="match status" value="1"/>
</dbReference>
<evidence type="ECO:0000256" key="4">
    <source>
        <dbReference type="ARBA" id="ARBA00007422"/>
    </source>
</evidence>
<dbReference type="Gene3D" id="3.20.20.70">
    <property type="entry name" value="Aldolase class I"/>
    <property type="match status" value="1"/>
</dbReference>
<organism evidence="15 16">
    <name type="scientific">Candidatus Pseudothioglobus singularis PS1</name>
    <dbReference type="NCBI Taxonomy" id="1125411"/>
    <lineage>
        <taxon>Bacteria</taxon>
        <taxon>Pseudomonadati</taxon>
        <taxon>Pseudomonadota</taxon>
        <taxon>Gammaproteobacteria</taxon>
        <taxon>Candidatus Pseudothioglobaceae</taxon>
        <taxon>Candidatus Pseudothioglobus</taxon>
    </lineage>
</organism>
<evidence type="ECO:0000256" key="9">
    <source>
        <dbReference type="ARBA" id="ARBA00022490"/>
    </source>
</evidence>
<sequence length="253" mass="26655">MNAKKMRKTIVAGNWKMNASKDSVESLVTDILLGASDVSAEIIVCAPFPYLSQVEVLIEGSSLMLGAQNLNVNASGAFTGEVSAEMIKDFGANHVIVGHSERRSLYGETSEIVAEKTKAAIDSGLTPILCLGESLDQRESGKTESVVSEQLNKVIKMVGIEAFNNIIVAYEPVWAIGTGMTATPEQAQAVHKFIRDLLASSSQDIADKTAILYGGSMNASNAVELISCADIDGGLIGGAALKAEDFLQICKAG</sequence>
<dbReference type="PROSITE" id="PS00171">
    <property type="entry name" value="TIM_1"/>
    <property type="match status" value="1"/>
</dbReference>
<evidence type="ECO:0000256" key="7">
    <source>
        <dbReference type="ARBA" id="ARBA00019397"/>
    </source>
</evidence>
<evidence type="ECO:0000256" key="13">
    <source>
        <dbReference type="HAMAP-Rule" id="MF_00147"/>
    </source>
</evidence>
<proteinExistence type="inferred from homology"/>
<reference evidence="15 16" key="1">
    <citation type="journal article" date="2015" name="Genome Announc.">
        <title>Genome Sequence of 'Candidatus Thioglobus singularis' Strain PS1, a Mixotroph from the SUP05 Clade of Marine Gammaproteobacteria.</title>
        <authorList>
            <person name="Marshall K.T."/>
            <person name="Morris R.M."/>
        </authorList>
    </citation>
    <scope>NUCLEOTIDE SEQUENCE [LARGE SCALE GENOMIC DNA]</scope>
    <source>
        <strain evidence="15 16">PS1</strain>
    </source>
</reference>
<dbReference type="Proteomes" id="UP000068905">
    <property type="component" value="Chromosome"/>
</dbReference>
<dbReference type="GO" id="GO:0006096">
    <property type="term" value="P:glycolytic process"/>
    <property type="evidence" value="ECO:0007669"/>
    <property type="project" value="UniProtKB-UniRule"/>
</dbReference>
<dbReference type="AlphaFoldDB" id="A0A0M3T1K7"/>